<proteinExistence type="predicted"/>
<dbReference type="HOGENOM" id="CLU_3026356_0_0_5"/>
<comment type="caution">
    <text evidence="2">The sequence shown here is derived from an EMBL/GenBank/DDBJ whole genome shotgun (WGS) entry which is preliminary data.</text>
</comment>
<dbReference type="Proteomes" id="UP000006468">
    <property type="component" value="Chromosome"/>
</dbReference>
<evidence type="ECO:0000256" key="1">
    <source>
        <dbReference type="SAM" id="MobiDB-lite"/>
    </source>
</evidence>
<dbReference type="EMBL" id="ADTV01000015">
    <property type="protein sequence ID" value="EFG85149.1"/>
    <property type="molecule type" value="Genomic_DNA"/>
</dbReference>
<feature type="region of interest" description="Disordered" evidence="1">
    <location>
        <begin position="1"/>
        <end position="22"/>
    </location>
</feature>
<evidence type="ECO:0000313" key="3">
    <source>
        <dbReference type="Proteomes" id="UP000006468"/>
    </source>
</evidence>
<protein>
    <submittedName>
        <fullName evidence="2">Uncharacterized protein</fullName>
    </submittedName>
</protein>
<evidence type="ECO:0000313" key="2">
    <source>
        <dbReference type="EMBL" id="EFG85149.1"/>
    </source>
</evidence>
<accession>D5QCW0</accession>
<feature type="region of interest" description="Disordered" evidence="1">
    <location>
        <begin position="36"/>
        <end position="55"/>
    </location>
</feature>
<name>D5QCW0_NOVHA</name>
<dbReference type="AlphaFoldDB" id="D5QCW0"/>
<organism evidence="2 3">
    <name type="scientific">Novacetimonas hansenii ATCC 23769</name>
    <dbReference type="NCBI Taxonomy" id="714995"/>
    <lineage>
        <taxon>Bacteria</taxon>
        <taxon>Pseudomonadati</taxon>
        <taxon>Pseudomonadota</taxon>
        <taxon>Alphaproteobacteria</taxon>
        <taxon>Acetobacterales</taxon>
        <taxon>Acetobacteraceae</taxon>
        <taxon>Novacetimonas</taxon>
    </lineage>
</organism>
<reference evidence="2 3" key="1">
    <citation type="journal article" date="2010" name="J. Bacteriol.">
        <title>Genome sequence of a cellulose-producing bacterium, Gluconacetobacter hansenii ATCC 23769.</title>
        <authorList>
            <person name="Iyer P.R."/>
            <person name="Geib S.M."/>
            <person name="Catchmark J."/>
            <person name="Kao T.H."/>
            <person name="Tien M."/>
        </authorList>
    </citation>
    <scope>NUCLEOTIDE SEQUENCE [LARGE SCALE GENOMIC DNA]</scope>
    <source>
        <strain evidence="2 3">ATCC 23769</strain>
    </source>
</reference>
<sequence length="55" mass="6376">MVEPPSWASVATHARHSHMSMPTWEKGRFSAPCFKKHHQIQKNTQTPVDHRDNPD</sequence>
<gene>
    <name evidence="2" type="ORF">GXY_04829</name>
</gene>